<keyword evidence="3" id="KW-0255">Endonuclease</keyword>
<dbReference type="InterPro" id="IPR000305">
    <property type="entry name" value="GIY-YIG_endonuc"/>
</dbReference>
<gene>
    <name evidence="3" type="ORF">COU10_03700</name>
</gene>
<dbReference type="CDD" id="cd10449">
    <property type="entry name" value="GIY-YIG_SLX1_like"/>
    <property type="match status" value="1"/>
</dbReference>
<protein>
    <submittedName>
        <fullName evidence="3">Endonuclease</fullName>
    </submittedName>
</protein>
<evidence type="ECO:0000256" key="1">
    <source>
        <dbReference type="ARBA" id="ARBA00007435"/>
    </source>
</evidence>
<accession>A0A2H0UMH0</accession>
<dbReference type="GO" id="GO:0004519">
    <property type="term" value="F:endonuclease activity"/>
    <property type="evidence" value="ECO:0007669"/>
    <property type="project" value="UniProtKB-KW"/>
</dbReference>
<feature type="domain" description="GIY-YIG" evidence="2">
    <location>
        <begin position="5"/>
        <end position="82"/>
    </location>
</feature>
<comment type="similarity">
    <text evidence="1">Belongs to the UPF0213 family.</text>
</comment>
<proteinExistence type="inferred from homology"/>
<keyword evidence="3" id="KW-0540">Nuclease</keyword>
<reference evidence="4" key="1">
    <citation type="submission" date="2017-09" db="EMBL/GenBank/DDBJ databases">
        <title>Depth-based differentiation of microbial function through sediment-hosted aquifers and enrichment of novel symbionts in the deep terrestrial subsurface.</title>
        <authorList>
            <person name="Probst A.J."/>
            <person name="Ladd B."/>
            <person name="Jarett J.K."/>
            <person name="Geller-Mcgrath D.E."/>
            <person name="Sieber C.M.K."/>
            <person name="Emerson J.B."/>
            <person name="Anantharaman K."/>
            <person name="Thomas B.C."/>
            <person name="Malmstrom R."/>
            <person name="Stieglmeier M."/>
            <person name="Klingl A."/>
            <person name="Woyke T."/>
            <person name="Ryan C.M."/>
            <person name="Banfield J.F."/>
        </authorList>
    </citation>
    <scope>NUCLEOTIDE SEQUENCE [LARGE SCALE GENOMIC DNA]</scope>
</reference>
<keyword evidence="3" id="KW-0378">Hydrolase</keyword>
<organism evidence="3 4">
    <name type="scientific">Candidatus Harrisonbacteria bacterium CG10_big_fil_rev_8_21_14_0_10_45_28</name>
    <dbReference type="NCBI Taxonomy" id="1974586"/>
    <lineage>
        <taxon>Bacteria</taxon>
        <taxon>Candidatus Harrisoniibacteriota</taxon>
    </lineage>
</organism>
<dbReference type="AlphaFoldDB" id="A0A2H0UMH0"/>
<dbReference type="Proteomes" id="UP000230903">
    <property type="component" value="Unassembled WGS sequence"/>
</dbReference>
<sequence length="82" mass="9770">MVLCGLRISYILKSTVASKYYTGKTDNLESRLLEHNSRKHRYTARYSPWKIIYFEQFTTEPEAIIREKYFKSAAGGRWLKKM</sequence>
<comment type="caution">
    <text evidence="3">The sequence shown here is derived from an EMBL/GenBank/DDBJ whole genome shotgun (WGS) entry which is preliminary data.</text>
</comment>
<dbReference type="Pfam" id="PF01541">
    <property type="entry name" value="GIY-YIG"/>
    <property type="match status" value="1"/>
</dbReference>
<dbReference type="InterPro" id="IPR035901">
    <property type="entry name" value="GIY-YIG_endonuc_sf"/>
</dbReference>
<dbReference type="PANTHER" id="PTHR34477:SF1">
    <property type="entry name" value="UPF0213 PROTEIN YHBQ"/>
    <property type="match status" value="1"/>
</dbReference>
<evidence type="ECO:0000259" key="2">
    <source>
        <dbReference type="PROSITE" id="PS50164"/>
    </source>
</evidence>
<evidence type="ECO:0000313" key="3">
    <source>
        <dbReference type="EMBL" id="PIR87619.1"/>
    </source>
</evidence>
<dbReference type="PANTHER" id="PTHR34477">
    <property type="entry name" value="UPF0213 PROTEIN YHBQ"/>
    <property type="match status" value="1"/>
</dbReference>
<dbReference type="InterPro" id="IPR050190">
    <property type="entry name" value="UPF0213_domain"/>
</dbReference>
<dbReference type="PROSITE" id="PS50164">
    <property type="entry name" value="GIY_YIG"/>
    <property type="match status" value="1"/>
</dbReference>
<dbReference type="SUPFAM" id="SSF82771">
    <property type="entry name" value="GIY-YIG endonuclease"/>
    <property type="match status" value="1"/>
</dbReference>
<name>A0A2H0UMH0_9BACT</name>
<evidence type="ECO:0000313" key="4">
    <source>
        <dbReference type="Proteomes" id="UP000230903"/>
    </source>
</evidence>
<dbReference type="EMBL" id="PFBC01000056">
    <property type="protein sequence ID" value="PIR87619.1"/>
    <property type="molecule type" value="Genomic_DNA"/>
</dbReference>
<dbReference type="Gene3D" id="3.40.1440.10">
    <property type="entry name" value="GIY-YIG endonuclease"/>
    <property type="match status" value="1"/>
</dbReference>